<evidence type="ECO:0000256" key="16">
    <source>
        <dbReference type="SAM" id="MobiDB-lite"/>
    </source>
</evidence>
<dbReference type="GO" id="GO:0004674">
    <property type="term" value="F:protein serine/threonine kinase activity"/>
    <property type="evidence" value="ECO:0007669"/>
    <property type="project" value="UniProtKB-KW"/>
</dbReference>
<feature type="compositionally biased region" description="Basic residues" evidence="16">
    <location>
        <begin position="520"/>
        <end position="536"/>
    </location>
</feature>
<dbReference type="EC" id="2.7.11.1" evidence="4"/>
<dbReference type="FunFam" id="2.30.42.10:FF:000008">
    <property type="entry name" value="microtubule-associated serine/threonine-protein kinase 4 isoform X2"/>
    <property type="match status" value="1"/>
</dbReference>
<feature type="compositionally biased region" description="Low complexity" evidence="16">
    <location>
        <begin position="537"/>
        <end position="561"/>
    </location>
</feature>
<proteinExistence type="inferred from homology"/>
<dbReference type="STRING" id="41427.A0A182IMS7"/>
<feature type="compositionally biased region" description="Polar residues" evidence="16">
    <location>
        <begin position="124"/>
        <end position="135"/>
    </location>
</feature>
<evidence type="ECO:0000259" key="19">
    <source>
        <dbReference type="PROSITE" id="PS51285"/>
    </source>
</evidence>
<feature type="compositionally biased region" description="Polar residues" evidence="16">
    <location>
        <begin position="1933"/>
        <end position="1960"/>
    </location>
</feature>
<dbReference type="Gene3D" id="1.10.510.10">
    <property type="entry name" value="Transferase(Phosphotransferase) domain 1"/>
    <property type="match status" value="1"/>
</dbReference>
<dbReference type="SUPFAM" id="SSF56112">
    <property type="entry name" value="Protein kinase-like (PK-like)"/>
    <property type="match status" value="1"/>
</dbReference>
<dbReference type="InterPro" id="IPR011009">
    <property type="entry name" value="Kinase-like_dom_sf"/>
</dbReference>
<feature type="compositionally biased region" description="Polar residues" evidence="16">
    <location>
        <begin position="463"/>
        <end position="472"/>
    </location>
</feature>
<dbReference type="SMART" id="SM00228">
    <property type="entry name" value="PDZ"/>
    <property type="match status" value="1"/>
</dbReference>
<reference evidence="20" key="1">
    <citation type="submission" date="2022-08" db="UniProtKB">
        <authorList>
            <consortium name="EnsemblMetazoa"/>
        </authorList>
    </citation>
    <scope>IDENTIFICATION</scope>
    <source>
        <strain evidence="20">EBRO</strain>
    </source>
</reference>
<feature type="compositionally biased region" description="Polar residues" evidence="16">
    <location>
        <begin position="295"/>
        <end position="312"/>
    </location>
</feature>
<accession>A0A182IMS7</accession>
<dbReference type="PANTHER" id="PTHR24356">
    <property type="entry name" value="SERINE/THREONINE-PROTEIN KINASE"/>
    <property type="match status" value="1"/>
</dbReference>
<feature type="compositionally biased region" description="Low complexity" evidence="16">
    <location>
        <begin position="165"/>
        <end position="181"/>
    </location>
</feature>
<keyword evidence="8" id="KW-0808">Transferase</keyword>
<evidence type="ECO:0000256" key="9">
    <source>
        <dbReference type="ARBA" id="ARBA00022741"/>
    </source>
</evidence>
<feature type="region of interest" description="Disordered" evidence="16">
    <location>
        <begin position="1"/>
        <end position="223"/>
    </location>
</feature>
<feature type="compositionally biased region" description="Low complexity" evidence="16">
    <location>
        <begin position="1652"/>
        <end position="1675"/>
    </location>
</feature>
<feature type="compositionally biased region" description="Polar residues" evidence="16">
    <location>
        <begin position="1754"/>
        <end position="1767"/>
    </location>
</feature>
<comment type="subcellular location">
    <subcellularLocation>
        <location evidence="2">Cytoplasm</location>
    </subcellularLocation>
</comment>
<dbReference type="InterPro" id="IPR037711">
    <property type="entry name" value="MAST"/>
</dbReference>
<dbReference type="EnsemblMetazoa" id="AATE002077-RA">
    <property type="protein sequence ID" value="AATE002077-PA.1"/>
    <property type="gene ID" value="AATE002077"/>
</dbReference>
<evidence type="ECO:0000256" key="11">
    <source>
        <dbReference type="ARBA" id="ARBA00022840"/>
    </source>
</evidence>
<feature type="compositionally biased region" description="Gly residues" evidence="16">
    <location>
        <begin position="2386"/>
        <end position="2397"/>
    </location>
</feature>
<feature type="region of interest" description="Disordered" evidence="16">
    <location>
        <begin position="463"/>
        <end position="484"/>
    </location>
</feature>
<feature type="compositionally biased region" description="Low complexity" evidence="16">
    <location>
        <begin position="1994"/>
        <end position="2009"/>
    </location>
</feature>
<dbReference type="InterPro" id="IPR015022">
    <property type="entry name" value="MAST_pre-PK_dom"/>
</dbReference>
<dbReference type="GO" id="GO:0005737">
    <property type="term" value="C:cytoplasm"/>
    <property type="evidence" value="ECO:0007669"/>
    <property type="project" value="UniProtKB-SubCell"/>
</dbReference>
<keyword evidence="6" id="KW-0723">Serine/threonine-protein kinase</keyword>
<keyword evidence="5" id="KW-0963">Cytoplasm</keyword>
<feature type="compositionally biased region" description="Polar residues" evidence="16">
    <location>
        <begin position="2261"/>
        <end position="2282"/>
    </location>
</feature>
<feature type="compositionally biased region" description="Polar residues" evidence="16">
    <location>
        <begin position="1606"/>
        <end position="1624"/>
    </location>
</feature>
<feature type="compositionally biased region" description="Low complexity" evidence="16">
    <location>
        <begin position="1419"/>
        <end position="1446"/>
    </location>
</feature>
<dbReference type="InterPro" id="IPR000719">
    <property type="entry name" value="Prot_kinase_dom"/>
</dbReference>
<dbReference type="InterPro" id="IPR001478">
    <property type="entry name" value="PDZ"/>
</dbReference>
<dbReference type="Gene3D" id="3.30.200.20">
    <property type="entry name" value="Phosphorylase Kinase, domain 1"/>
    <property type="match status" value="1"/>
</dbReference>
<dbReference type="GO" id="GO:0035556">
    <property type="term" value="P:intracellular signal transduction"/>
    <property type="evidence" value="ECO:0007669"/>
    <property type="project" value="TreeGrafter"/>
</dbReference>
<dbReference type="FunFam" id="1.10.510.10:FF:000012">
    <property type="entry name" value="microtubule-associated serine/threonine-protein kinase 2 isoform X1"/>
    <property type="match status" value="1"/>
</dbReference>
<keyword evidence="15" id="KW-0175">Coiled coil</keyword>
<dbReference type="InterPro" id="IPR023142">
    <property type="entry name" value="MAST_pre-PK_dom_sf"/>
</dbReference>
<dbReference type="Gene3D" id="2.30.42.10">
    <property type="match status" value="1"/>
</dbReference>
<feature type="region of interest" description="Disordered" evidence="16">
    <location>
        <begin position="911"/>
        <end position="972"/>
    </location>
</feature>
<evidence type="ECO:0000256" key="1">
    <source>
        <dbReference type="ARBA" id="ARBA00001946"/>
    </source>
</evidence>
<feature type="region of interest" description="Disordered" evidence="16">
    <location>
        <begin position="1691"/>
        <end position="1737"/>
    </location>
</feature>
<dbReference type="InterPro" id="IPR041489">
    <property type="entry name" value="PDZ_6"/>
</dbReference>
<feature type="region of interest" description="Disordered" evidence="16">
    <location>
        <begin position="1873"/>
        <end position="2012"/>
    </location>
</feature>
<evidence type="ECO:0000256" key="2">
    <source>
        <dbReference type="ARBA" id="ARBA00004496"/>
    </source>
</evidence>
<dbReference type="SUPFAM" id="SSF50156">
    <property type="entry name" value="PDZ domain-like"/>
    <property type="match status" value="1"/>
</dbReference>
<feature type="compositionally biased region" description="Low complexity" evidence="16">
    <location>
        <begin position="2283"/>
        <end position="2297"/>
    </location>
</feature>
<evidence type="ECO:0000256" key="13">
    <source>
        <dbReference type="ARBA" id="ARBA00047899"/>
    </source>
</evidence>
<dbReference type="PANTHER" id="PTHR24356:SF414">
    <property type="entry name" value="NON-SPECIFIC SERINE_THREONINE PROTEIN KINASE"/>
    <property type="match status" value="1"/>
</dbReference>
<dbReference type="EnsemblMetazoa" id="AATE002077-RB">
    <property type="protein sequence ID" value="AATE002077-PB.1"/>
    <property type="gene ID" value="AATE002077"/>
</dbReference>
<feature type="region of interest" description="Disordered" evidence="16">
    <location>
        <begin position="2029"/>
        <end position="2061"/>
    </location>
</feature>
<feature type="region of interest" description="Disordered" evidence="16">
    <location>
        <begin position="2075"/>
        <end position="2136"/>
    </location>
</feature>
<feature type="region of interest" description="Disordered" evidence="16">
    <location>
        <begin position="1386"/>
        <end position="1446"/>
    </location>
</feature>
<dbReference type="GO" id="GO:0000287">
    <property type="term" value="F:magnesium ion binding"/>
    <property type="evidence" value="ECO:0007669"/>
    <property type="project" value="InterPro"/>
</dbReference>
<evidence type="ECO:0000259" key="18">
    <source>
        <dbReference type="PROSITE" id="PS50106"/>
    </source>
</evidence>
<comment type="catalytic activity">
    <reaction evidence="14">
        <text>L-seryl-[protein] + ATP = O-phospho-L-seryl-[protein] + ADP + H(+)</text>
        <dbReference type="Rhea" id="RHEA:17989"/>
        <dbReference type="Rhea" id="RHEA-COMP:9863"/>
        <dbReference type="Rhea" id="RHEA-COMP:11604"/>
        <dbReference type="ChEBI" id="CHEBI:15378"/>
        <dbReference type="ChEBI" id="CHEBI:29999"/>
        <dbReference type="ChEBI" id="CHEBI:30616"/>
        <dbReference type="ChEBI" id="CHEBI:83421"/>
        <dbReference type="ChEBI" id="CHEBI:456216"/>
        <dbReference type="EC" id="2.7.11.1"/>
    </reaction>
</comment>
<evidence type="ECO:0000256" key="3">
    <source>
        <dbReference type="ARBA" id="ARBA00009903"/>
    </source>
</evidence>
<keyword evidence="10" id="KW-0418">Kinase</keyword>
<feature type="region of interest" description="Disordered" evidence="16">
    <location>
        <begin position="1606"/>
        <end position="1675"/>
    </location>
</feature>
<dbReference type="Pfam" id="PF17820">
    <property type="entry name" value="PDZ_6"/>
    <property type="match status" value="1"/>
</dbReference>
<feature type="region of interest" description="Disordered" evidence="16">
    <location>
        <begin position="1466"/>
        <end position="1488"/>
    </location>
</feature>
<feature type="compositionally biased region" description="Low complexity" evidence="16">
    <location>
        <begin position="1692"/>
        <end position="1707"/>
    </location>
</feature>
<feature type="compositionally biased region" description="Low complexity" evidence="16">
    <location>
        <begin position="16"/>
        <end position="75"/>
    </location>
</feature>
<evidence type="ECO:0000256" key="8">
    <source>
        <dbReference type="ARBA" id="ARBA00022679"/>
    </source>
</evidence>
<evidence type="ECO:0000259" key="17">
    <source>
        <dbReference type="PROSITE" id="PS50011"/>
    </source>
</evidence>
<feature type="compositionally biased region" description="Low complexity" evidence="16">
    <location>
        <begin position="949"/>
        <end position="972"/>
    </location>
</feature>
<feature type="region of interest" description="Disordered" evidence="16">
    <location>
        <begin position="2261"/>
        <end position="2407"/>
    </location>
</feature>
<feature type="domain" description="Protein kinase" evidence="17">
    <location>
        <begin position="1022"/>
        <end position="1296"/>
    </location>
</feature>
<feature type="compositionally biased region" description="Low complexity" evidence="16">
    <location>
        <begin position="1726"/>
        <end position="1737"/>
    </location>
</feature>
<feature type="domain" description="PDZ" evidence="18">
    <location>
        <begin position="1783"/>
        <end position="1871"/>
    </location>
</feature>
<dbReference type="FunFam" id="1.20.1480.20:FF:000001">
    <property type="entry name" value="microtubule-associated serine/threonine-protein kinase 4 isoform X1"/>
    <property type="match status" value="1"/>
</dbReference>
<comment type="similarity">
    <text evidence="3">Belongs to the protein kinase superfamily. AGC Ser/Thr protein kinase family.</text>
</comment>
<evidence type="ECO:0000313" key="20">
    <source>
        <dbReference type="EnsemblMetazoa" id="AATE002077-PA.1"/>
    </source>
</evidence>
<dbReference type="Pfam" id="PF08926">
    <property type="entry name" value="DUF1908"/>
    <property type="match status" value="1"/>
</dbReference>
<dbReference type="PROSITE" id="PS50106">
    <property type="entry name" value="PDZ"/>
    <property type="match status" value="1"/>
</dbReference>
<feature type="compositionally biased region" description="Low complexity" evidence="16">
    <location>
        <begin position="2328"/>
        <end position="2337"/>
    </location>
</feature>
<evidence type="ECO:0000256" key="5">
    <source>
        <dbReference type="ARBA" id="ARBA00022490"/>
    </source>
</evidence>
<feature type="compositionally biased region" description="Gly residues" evidence="16">
    <location>
        <begin position="647"/>
        <end position="658"/>
    </location>
</feature>
<feature type="region of interest" description="Disordered" evidence="16">
    <location>
        <begin position="295"/>
        <end position="324"/>
    </location>
</feature>
<feature type="region of interest" description="Disordered" evidence="16">
    <location>
        <begin position="509"/>
        <end position="586"/>
    </location>
</feature>
<dbReference type="PROSITE" id="PS50011">
    <property type="entry name" value="PROTEIN_KINASE_DOM"/>
    <property type="match status" value="1"/>
</dbReference>
<dbReference type="InterPro" id="IPR008271">
    <property type="entry name" value="Ser/Thr_kinase_AS"/>
</dbReference>
<dbReference type="InterPro" id="IPR000961">
    <property type="entry name" value="AGC-kinase_C"/>
</dbReference>
<name>A0A182IMS7_ANOAO</name>
<feature type="region of interest" description="Disordered" evidence="16">
    <location>
        <begin position="1563"/>
        <end position="1594"/>
    </location>
</feature>
<dbReference type="InterPro" id="IPR036034">
    <property type="entry name" value="PDZ_sf"/>
</dbReference>
<evidence type="ECO:0000256" key="15">
    <source>
        <dbReference type="SAM" id="Coils"/>
    </source>
</evidence>
<dbReference type="Pfam" id="PF00069">
    <property type="entry name" value="Pkinase"/>
    <property type="match status" value="1"/>
</dbReference>
<sequence>MSQKTSNAGGGGGKSKGNVTTSSLSSSASASSASSASSSVSQKQSTDALSATTAASTATASSSTVTTTTRPTASADGGGRSTKTTHTHHSSVRSLNFDDPELLLTGTTRKTPAKEQAQLAPMGASNSLAASTVVSASKPPHSKHHPEELKSSPQGRDPPGTSPNSSVVIVPTVGPVPISPGKMGIKKSISTHQGPVKHEQPLEHPGPSGGGGKPVLLKSSSVPAPTFIGGTPAACSSPIGGKAGTGASISPLPPVSPQPLAAPVIATMATASPTASGTSPAAASSMATVVMRTSSGSSLHKTASYRKSSYKPQHSHSLRYSGSGSDISNLVRVRNSTLGNSAPTLSLTAKENGGFGLGAFGGGSFFAGQKRPTSSSSSSSAAAAARSAAVARHRLSFVANISPRSHSPIPASPIDSPRINSPSIMQFPFVPIKRIASTAAAAAAAVAASKTCDSRRWSVASLPSSGYVTTPGSSNISSQCSSQERLHQFPAVPTNDDLQLLSLHFSSNDSNPSLADGRTHHSHHQHHGFHHHHHHPAMAGPAAATVAHHHAMQQQQQQQQQHLHHHHPVHHSLPTGAGTGAHQTFPYQHPLATSSICPQTAGFGPASGASGSVLYQQQQTAQQPLSLQSHVGAPAHLPQHCTMKSANGGGSSSGSGSGCVGAANAAGGSKDELNNFCGCRSPIHRPRSRSLSSPSHSPITDNEISIMNTFYKERFPKATQQMEERLSHFINENKNIINDSARNSQPIVRFVHHQVLEMARDCLHKSHAKLITSRYFYEMSDNLERLLVETKEKSPEAAPEITGVIKKLLLIISRPARLLECLEFDPEEFYRLLEVAEGQAKVTQGIKADIPQYIIQKLGLNRDPIAELQEELNIETASLNSSVNCADLEEEAENEEEQLAARERVRLRGVNRNRASEDGERAGTLNNNSSIASDRGQPDEMMACSTPKGSGSSSSAGNSATSSTTTAATSTALNNNTSNAGLGGAAPGVGGSSIVPAPPTAGGGGKSFKARVNNAVPNEKDFDILKLISNGAYGAVYLVKHKQTRQRFAMKKINKNSLMLRNQVEQVFAERDILSFADNPFVVSMYCSFETKKHLCLVMEYVEGGDCATVLKILGPLPSDMARFYFAETVLAVEYLHSYGIVHRDLKPDNLLITAVGHIKLTDFGLSKMGLMSLATNLYEGYLDSETRQFSDKQVFGTPEYIAPEVILRQGYGKPVDWWSMGIILYEFLIGCVPFFGDTPEELFAHTVNDDIEWPDVDDWPLQEEAKDLITALLQQNPRDRLGTGSAHEVKEHCYFYGLDWNNLLRQKAEFVPQLANEEDTSYFDTRVDRYNHEICGDDTDEMEDSPLFGSFSSYSPQYRKQHSLSQASIASSDAFGGSTGSRIGAITTTTTTGPSGASTAATTSEAAVQDTPTQAGPSSSSSGSSVPDALASPLPITSSSSSSAATPSTTIATLAKTSPPAPLAVVSSSEAMPSSSSATSTPSATLVKPQQLPSLFEDGFDATHVRPNDISKLIITPELRKFNINPSRYKMPSTPDLDYLPELATPDREDFLAHHGINLRPSPLGGAGATGPSGSSMRVLAPGTPETPEMNKRFSDFYPLSSLKQLSTPESSQTDSDDVSPQIQRKRKIVHNRILPKFSISIEDDQSGHETSSSTPSQIVTSSPSSSLHNLSGSSRHIVKSASALGLSLMTSSDDSSSAVTTAVGRSMGGAGGSGTGGGGGGGMSRNATGMTASNLSSSSGCSTGIASSTMHSAGNCSSTASSRDTSPCRELSPLVTNLKPPLIIRRGPRGFGFTVHTIRVYYGDTDFYTMHHLVMAVDEGSPAFEAGLRPADLITHVNGEAVQGLYHTQVLQLLLSGSEVVSLRATPLEHTSIQTGGRKREPWQSKFAKKSTHSRRKQKKDNEKKRKASLFRRISSKRASAEMQQMVAGIQSPTSAVPPSRSFQSLARFQGSQPNLLQPGTGGQPAALGHPGLQMSPIPPGGQSPVGGPVGAGSLPAPAPSGSSSGVNRLSLSPLNAGAAALYGNASGSPASNSPSTSAPSTPTGGVSQTALGYNDGAPLYQRPSTLHVLKHKLHTHSSPCAGSKALHSTGGPGGRPSNRRKSADHMPLSPLARTPSPSPLPASPTRSSSPLAFPVMHPLGASNTTQSYSPGGLPGATGAGSALVTGLPHPTGVPGLVAGGIGGVGAPAPTTKKGFPRAKTAEPSSPLLRRALSPDRLHPRSAAESKCVLSPLCCNTSLKQTPRTVAGIWRSSQNSTITTAAAGGSNNSSNTFATEPTPLSSSSSTSSYLAQSHSNLVNNNPGGSLSSLHRGAIGGTTASKDEGKQQQQQQQQQQPPMATTGSAGADKLIPLMEKMAIKDGGSSSNSSSSSIEPAALTGKGSNNNGGGGGGGNGNGSKKHALGKD</sequence>
<evidence type="ECO:0000256" key="14">
    <source>
        <dbReference type="ARBA" id="ARBA00048679"/>
    </source>
</evidence>
<evidence type="ECO:0000256" key="6">
    <source>
        <dbReference type="ARBA" id="ARBA00022527"/>
    </source>
</evidence>
<keyword evidence="9" id="KW-0547">Nucleotide-binding</keyword>
<dbReference type="SMART" id="SM00220">
    <property type="entry name" value="S_TKc"/>
    <property type="match status" value="1"/>
</dbReference>
<keyword evidence="12" id="KW-0460">Magnesium</keyword>
<dbReference type="FunFam" id="3.30.200.20:FF:000012">
    <property type="entry name" value="microtubule-associated serine/threonine-protein kinase 2 isoform X1"/>
    <property type="match status" value="1"/>
</dbReference>
<feature type="compositionally biased region" description="Low complexity" evidence="16">
    <location>
        <begin position="2029"/>
        <end position="2048"/>
    </location>
</feature>
<feature type="compositionally biased region" description="Polar residues" evidence="16">
    <location>
        <begin position="2298"/>
        <end position="2310"/>
    </location>
</feature>
<evidence type="ECO:0000256" key="12">
    <source>
        <dbReference type="ARBA" id="ARBA00022842"/>
    </source>
</evidence>
<keyword evidence="11" id="KW-0067">ATP-binding</keyword>
<dbReference type="PROSITE" id="PS00108">
    <property type="entry name" value="PROTEIN_KINASE_ST"/>
    <property type="match status" value="1"/>
</dbReference>
<feature type="compositionally biased region" description="Low complexity" evidence="16">
    <location>
        <begin position="1386"/>
        <end position="1408"/>
    </location>
</feature>
<dbReference type="CDD" id="cd05609">
    <property type="entry name" value="STKc_MAST"/>
    <property type="match status" value="1"/>
</dbReference>
<keyword evidence="7" id="KW-0597">Phosphoprotein</keyword>
<dbReference type="SUPFAM" id="SSF140482">
    <property type="entry name" value="MAST3 pre-PK domain-like"/>
    <property type="match status" value="1"/>
</dbReference>
<feature type="region of interest" description="Disordered" evidence="16">
    <location>
        <begin position="638"/>
        <end position="658"/>
    </location>
</feature>
<feature type="compositionally biased region" description="Low complexity" evidence="16">
    <location>
        <begin position="473"/>
        <end position="482"/>
    </location>
</feature>
<dbReference type="PROSITE" id="PS51285">
    <property type="entry name" value="AGC_KINASE_CTER"/>
    <property type="match status" value="1"/>
</dbReference>
<comment type="catalytic activity">
    <reaction evidence="13">
        <text>L-threonyl-[protein] + ATP = O-phospho-L-threonyl-[protein] + ADP + H(+)</text>
        <dbReference type="Rhea" id="RHEA:46608"/>
        <dbReference type="Rhea" id="RHEA-COMP:11060"/>
        <dbReference type="Rhea" id="RHEA-COMP:11605"/>
        <dbReference type="ChEBI" id="CHEBI:15378"/>
        <dbReference type="ChEBI" id="CHEBI:30013"/>
        <dbReference type="ChEBI" id="CHEBI:30616"/>
        <dbReference type="ChEBI" id="CHEBI:61977"/>
        <dbReference type="ChEBI" id="CHEBI:456216"/>
        <dbReference type="EC" id="2.7.11.1"/>
    </reaction>
</comment>
<feature type="region of interest" description="Disordered" evidence="16">
    <location>
        <begin position="1754"/>
        <end position="1773"/>
    </location>
</feature>
<dbReference type="Gene3D" id="1.20.1480.20">
    <property type="entry name" value="MAST3 pre-PK domain-like"/>
    <property type="match status" value="1"/>
</dbReference>
<evidence type="ECO:0000256" key="7">
    <source>
        <dbReference type="ARBA" id="ARBA00022553"/>
    </source>
</evidence>
<feature type="domain" description="AGC-kinase C-terminal" evidence="19">
    <location>
        <begin position="1297"/>
        <end position="1364"/>
    </location>
</feature>
<feature type="compositionally biased region" description="Basic residues" evidence="16">
    <location>
        <begin position="1889"/>
        <end position="1918"/>
    </location>
</feature>
<comment type="cofactor">
    <cofactor evidence="1">
        <name>Mg(2+)</name>
        <dbReference type="ChEBI" id="CHEBI:18420"/>
    </cofactor>
</comment>
<dbReference type="VEuPathDB" id="VectorBase:AATE002077"/>
<dbReference type="GO" id="GO:0005524">
    <property type="term" value="F:ATP binding"/>
    <property type="evidence" value="ECO:0007669"/>
    <property type="project" value="UniProtKB-KW"/>
</dbReference>
<evidence type="ECO:0000256" key="4">
    <source>
        <dbReference type="ARBA" id="ARBA00012513"/>
    </source>
</evidence>
<evidence type="ECO:0000256" key="10">
    <source>
        <dbReference type="ARBA" id="ARBA00022777"/>
    </source>
</evidence>
<feature type="compositionally biased region" description="Low complexity" evidence="16">
    <location>
        <begin position="1466"/>
        <end position="1486"/>
    </location>
</feature>
<dbReference type="CDD" id="cd06705">
    <property type="entry name" value="PDZ_MAST"/>
    <property type="match status" value="1"/>
</dbReference>
<feature type="coiled-coil region" evidence="15">
    <location>
        <begin position="878"/>
        <end position="905"/>
    </location>
</feature>
<feature type="compositionally biased region" description="Gly residues" evidence="16">
    <location>
        <begin position="1708"/>
        <end position="1725"/>
    </location>
</feature>
<organism evidence="20">
    <name type="scientific">Anopheles atroparvus</name>
    <name type="common">European mosquito</name>
    <dbReference type="NCBI Taxonomy" id="41427"/>
    <lineage>
        <taxon>Eukaryota</taxon>
        <taxon>Metazoa</taxon>
        <taxon>Ecdysozoa</taxon>
        <taxon>Arthropoda</taxon>
        <taxon>Hexapoda</taxon>
        <taxon>Insecta</taxon>
        <taxon>Pterygota</taxon>
        <taxon>Neoptera</taxon>
        <taxon>Endopterygota</taxon>
        <taxon>Diptera</taxon>
        <taxon>Nematocera</taxon>
        <taxon>Culicoidea</taxon>
        <taxon>Culicidae</taxon>
        <taxon>Anophelinae</taxon>
        <taxon>Anopheles</taxon>
    </lineage>
</organism>
<protein>
    <recommendedName>
        <fullName evidence="4">non-specific serine/threonine protein kinase</fullName>
        <ecNumber evidence="4">2.7.11.1</ecNumber>
    </recommendedName>
</protein>
<dbReference type="InterPro" id="IPR050236">
    <property type="entry name" value="Ser_Thr_kinase_AGC"/>
</dbReference>